<dbReference type="Gene3D" id="6.10.250.2950">
    <property type="match status" value="1"/>
</dbReference>
<evidence type="ECO:0000256" key="3">
    <source>
        <dbReference type="ARBA" id="ARBA00011034"/>
    </source>
</evidence>
<evidence type="ECO:0000256" key="5">
    <source>
        <dbReference type="ARBA" id="ARBA00022692"/>
    </source>
</evidence>
<dbReference type="PANTHER" id="PTHR28621">
    <property type="entry name" value="SELENOPROTEIN S"/>
    <property type="match status" value="1"/>
</dbReference>
<reference evidence="12" key="1">
    <citation type="submission" date="2025-08" db="UniProtKB">
        <authorList>
            <consortium name="Ensembl"/>
        </authorList>
    </citation>
    <scope>IDENTIFICATION</scope>
</reference>
<keyword evidence="13" id="KW-1185">Reference proteome</keyword>
<evidence type="ECO:0000256" key="2">
    <source>
        <dbReference type="ARBA" id="ARBA00004496"/>
    </source>
</evidence>
<dbReference type="GO" id="GO:0036502">
    <property type="term" value="C:Derlin-1-VIMP complex"/>
    <property type="evidence" value="ECO:0007669"/>
    <property type="project" value="TreeGrafter"/>
</dbReference>
<dbReference type="Ensembl" id="ENSOMET00000004297.1">
    <property type="protein sequence ID" value="ENSOMEP00000007333.1"/>
    <property type="gene ID" value="ENSOMEG00000008431.1"/>
</dbReference>
<keyword evidence="5 11" id="KW-0812">Transmembrane</keyword>
<keyword evidence="7" id="KW-0712">Selenocysteine</keyword>
<accession>A0A3B3BQR8</accession>
<feature type="transmembrane region" description="Helical" evidence="11">
    <location>
        <begin position="35"/>
        <end position="54"/>
    </location>
</feature>
<name>A0A3B3BQR8_ORYME</name>
<dbReference type="GeneTree" id="ENSGT00940000166109"/>
<protein>
    <submittedName>
        <fullName evidence="12">Uncharacterized protein</fullName>
    </submittedName>
</protein>
<evidence type="ECO:0000256" key="6">
    <source>
        <dbReference type="ARBA" id="ARBA00022824"/>
    </source>
</evidence>
<keyword evidence="9 11" id="KW-0472">Membrane</keyword>
<keyword evidence="8 11" id="KW-1133">Transmembrane helix</keyword>
<sequence length="164" mass="18496">MEANEGIAFVILDYINKTELRNRTLTFRPGPSLRVLAQFGWALLLLCSALYLLVQFLKKRRREGGSEEPVPETEGRAEALEAARRRMQEELDCRAALYKEKMRQFEFFLQNIVKIVRTGQSDMSDQEGELVTDLCLFSDYSPLSGQAGGSCSWRPGRRGPSSGG</sequence>
<evidence type="ECO:0000256" key="10">
    <source>
        <dbReference type="SAM" id="MobiDB-lite"/>
    </source>
</evidence>
<comment type="subcellular location">
    <subcellularLocation>
        <location evidence="2">Cytoplasm</location>
    </subcellularLocation>
    <subcellularLocation>
        <location evidence="1">Endoplasmic reticulum membrane</location>
        <topology evidence="1">Single-pass membrane protein</topology>
    </subcellularLocation>
</comment>
<proteinExistence type="inferred from homology"/>
<dbReference type="GO" id="GO:0036513">
    <property type="term" value="C:Derlin-1 retrotranslocation complex"/>
    <property type="evidence" value="ECO:0007669"/>
    <property type="project" value="TreeGrafter"/>
</dbReference>
<feature type="compositionally biased region" description="Low complexity" evidence="10">
    <location>
        <begin position="149"/>
        <end position="164"/>
    </location>
</feature>
<evidence type="ECO:0000256" key="4">
    <source>
        <dbReference type="ARBA" id="ARBA00022490"/>
    </source>
</evidence>
<organism evidence="12 13">
    <name type="scientific">Oryzias melastigma</name>
    <name type="common">Marine medaka</name>
    <dbReference type="NCBI Taxonomy" id="30732"/>
    <lineage>
        <taxon>Eukaryota</taxon>
        <taxon>Metazoa</taxon>
        <taxon>Chordata</taxon>
        <taxon>Craniata</taxon>
        <taxon>Vertebrata</taxon>
        <taxon>Euteleostomi</taxon>
        <taxon>Actinopterygii</taxon>
        <taxon>Neopterygii</taxon>
        <taxon>Teleostei</taxon>
        <taxon>Neoteleostei</taxon>
        <taxon>Acanthomorphata</taxon>
        <taxon>Ovalentaria</taxon>
        <taxon>Atherinomorphae</taxon>
        <taxon>Beloniformes</taxon>
        <taxon>Adrianichthyidae</taxon>
        <taxon>Oryziinae</taxon>
        <taxon>Oryzias</taxon>
    </lineage>
</organism>
<dbReference type="PaxDb" id="30732-ENSOMEP00000007333"/>
<evidence type="ECO:0000313" key="12">
    <source>
        <dbReference type="Ensembl" id="ENSOMEP00000007333.1"/>
    </source>
</evidence>
<evidence type="ECO:0000256" key="1">
    <source>
        <dbReference type="ARBA" id="ARBA00004389"/>
    </source>
</evidence>
<evidence type="ECO:0000256" key="8">
    <source>
        <dbReference type="ARBA" id="ARBA00022989"/>
    </source>
</evidence>
<dbReference type="GO" id="GO:0030968">
    <property type="term" value="P:endoplasmic reticulum unfolded protein response"/>
    <property type="evidence" value="ECO:0007669"/>
    <property type="project" value="TreeGrafter"/>
</dbReference>
<keyword evidence="6" id="KW-0256">Endoplasmic reticulum</keyword>
<evidence type="ECO:0000313" key="13">
    <source>
        <dbReference type="Proteomes" id="UP000261560"/>
    </source>
</evidence>
<dbReference type="AlphaFoldDB" id="A0A3B3BQR8"/>
<dbReference type="Pfam" id="PF06936">
    <property type="entry name" value="Selenoprotein_S"/>
    <property type="match status" value="2"/>
</dbReference>
<dbReference type="Proteomes" id="UP000261560">
    <property type="component" value="Unplaced"/>
</dbReference>
<evidence type="ECO:0000256" key="9">
    <source>
        <dbReference type="ARBA" id="ARBA00023136"/>
    </source>
</evidence>
<reference evidence="12" key="2">
    <citation type="submission" date="2025-09" db="UniProtKB">
        <authorList>
            <consortium name="Ensembl"/>
        </authorList>
    </citation>
    <scope>IDENTIFICATION</scope>
</reference>
<keyword evidence="4" id="KW-0963">Cytoplasm</keyword>
<dbReference type="STRING" id="30732.ENSOMEP00000007333"/>
<comment type="similarity">
    <text evidence="3">Belongs to the selenoprotein S family.</text>
</comment>
<evidence type="ECO:0000256" key="11">
    <source>
        <dbReference type="SAM" id="Phobius"/>
    </source>
</evidence>
<evidence type="ECO:0000256" key="7">
    <source>
        <dbReference type="ARBA" id="ARBA00022933"/>
    </source>
</evidence>
<dbReference type="InterPro" id="IPR009703">
    <property type="entry name" value="Selenoprotein_S"/>
</dbReference>
<dbReference type="GO" id="GO:0030970">
    <property type="term" value="P:retrograde protein transport, ER to cytosol"/>
    <property type="evidence" value="ECO:0007669"/>
    <property type="project" value="TreeGrafter"/>
</dbReference>
<dbReference type="PANTHER" id="PTHR28621:SF1">
    <property type="entry name" value="SELENOPROTEIN S"/>
    <property type="match status" value="1"/>
</dbReference>
<feature type="region of interest" description="Disordered" evidence="10">
    <location>
        <begin position="145"/>
        <end position="164"/>
    </location>
</feature>